<reference evidence="2 3" key="1">
    <citation type="journal article" date="2021" name="DNA Res.">
        <title>Genome analysis of Candida subhashii reveals its hybrid nature and dual mitochondrial genome conformations.</title>
        <authorList>
            <person name="Mixao V."/>
            <person name="Hegedusova E."/>
            <person name="Saus E."/>
            <person name="Pryszcz L.P."/>
            <person name="Cillingova A."/>
            <person name="Nosek J."/>
            <person name="Gabaldon T."/>
        </authorList>
    </citation>
    <scope>NUCLEOTIDE SEQUENCE [LARGE SCALE GENOMIC DNA]</scope>
    <source>
        <strain evidence="2 3">CBS 10753</strain>
    </source>
</reference>
<dbReference type="Proteomes" id="UP000694255">
    <property type="component" value="Unassembled WGS sequence"/>
</dbReference>
<organism evidence="2 3">
    <name type="scientific">[Candida] subhashii</name>
    <dbReference type="NCBI Taxonomy" id="561895"/>
    <lineage>
        <taxon>Eukaryota</taxon>
        <taxon>Fungi</taxon>
        <taxon>Dikarya</taxon>
        <taxon>Ascomycota</taxon>
        <taxon>Saccharomycotina</taxon>
        <taxon>Pichiomycetes</taxon>
        <taxon>Debaryomycetaceae</taxon>
        <taxon>Spathaspora</taxon>
    </lineage>
</organism>
<comment type="caution">
    <text evidence="2">The sequence shown here is derived from an EMBL/GenBank/DDBJ whole genome shotgun (WGS) entry which is preliminary data.</text>
</comment>
<feature type="signal peptide" evidence="1">
    <location>
        <begin position="1"/>
        <end position="16"/>
    </location>
</feature>
<evidence type="ECO:0000313" key="2">
    <source>
        <dbReference type="EMBL" id="KAG7662742.1"/>
    </source>
</evidence>
<proteinExistence type="predicted"/>
<dbReference type="GeneID" id="73470530"/>
<sequence length="364" mass="41993">MIQLLILAVIVAAVGALYYVTRSTKEPTIFHHVSAVPPDYHWSKEEPLPIRPFVNKKNFNPSMGVKNLGKTPEDWLLIENSYVHKTNLKRKTLEAHSDQITHIHKNKVTIEALKEFYEVTTQFLLDKYPQHFKYSRWSGMVHNQINQDTFPKHSTKLSPEEMLHILATNLEEDFLILIKDNPQDADEEYILRGAVSGFPTGFDPSKLFNKPVSAIHIPVPQYKPRLQFSMHKFFNNLKTTDLWVRHNWSIQTQGTYFNLGALHGRPGEKIEKMKYEDIDFEGGGGDGDDRMGCCLRVERQCFVRLPISKAMIMTIRTYLTPIKKVKEEGLGPDLSFAIDSLPDDLAYYKRRDAWGEAVKEYLAK</sequence>
<keyword evidence="3" id="KW-1185">Reference proteome</keyword>
<keyword evidence="1" id="KW-0732">Signal</keyword>
<accession>A0A8J5QGP3</accession>
<feature type="chain" id="PRO_5035152332" description="HRQ family protein" evidence="1">
    <location>
        <begin position="17"/>
        <end position="364"/>
    </location>
</feature>
<dbReference type="RefSeq" id="XP_049262975.1">
    <property type="nucleotide sequence ID" value="XM_049407615.1"/>
</dbReference>
<dbReference type="Pfam" id="PF11927">
    <property type="entry name" value="HODM_asu-like"/>
    <property type="match status" value="1"/>
</dbReference>
<name>A0A8J5QGP3_9ASCO</name>
<evidence type="ECO:0008006" key="4">
    <source>
        <dbReference type="Google" id="ProtNLM"/>
    </source>
</evidence>
<dbReference type="EMBL" id="JAGSYN010000163">
    <property type="protein sequence ID" value="KAG7662742.1"/>
    <property type="molecule type" value="Genomic_DNA"/>
</dbReference>
<evidence type="ECO:0000313" key="3">
    <source>
        <dbReference type="Proteomes" id="UP000694255"/>
    </source>
</evidence>
<protein>
    <recommendedName>
        <fullName evidence="4">HRQ family protein</fullName>
    </recommendedName>
</protein>
<evidence type="ECO:0000256" key="1">
    <source>
        <dbReference type="SAM" id="SignalP"/>
    </source>
</evidence>
<dbReference type="AlphaFoldDB" id="A0A8J5QGP3"/>
<dbReference type="InterPro" id="IPR021848">
    <property type="entry name" value="HODM_asu-like"/>
</dbReference>
<gene>
    <name evidence="2" type="ORF">J8A68_003730</name>
</gene>
<dbReference type="OrthoDB" id="5043642at2759"/>